<dbReference type="PANTHER" id="PTHR28004:SF8">
    <property type="entry name" value="D-SERINE DEAMINASE"/>
    <property type="match status" value="1"/>
</dbReference>
<dbReference type="GO" id="GO:0008784">
    <property type="term" value="F:alanine racemase activity"/>
    <property type="evidence" value="ECO:0007669"/>
    <property type="project" value="UniProtKB-EC"/>
</dbReference>
<evidence type="ECO:0000313" key="5">
    <source>
        <dbReference type="Proteomes" id="UP001339167"/>
    </source>
</evidence>
<dbReference type="Pfam" id="PF01168">
    <property type="entry name" value="Ala_racemase_N"/>
    <property type="match status" value="1"/>
</dbReference>
<evidence type="ECO:0000259" key="3">
    <source>
        <dbReference type="SMART" id="SM01119"/>
    </source>
</evidence>
<keyword evidence="4" id="KW-0413">Isomerase</keyword>
<feature type="domain" description="D-serine dehydratase-like" evidence="3">
    <location>
        <begin position="287"/>
        <end position="385"/>
    </location>
</feature>
<dbReference type="InterPro" id="IPR042208">
    <property type="entry name" value="D-ser_dehydrat-like_sf"/>
</dbReference>
<evidence type="ECO:0000313" key="4">
    <source>
        <dbReference type="EMBL" id="MEE2023538.1"/>
    </source>
</evidence>
<dbReference type="InterPro" id="IPR029066">
    <property type="entry name" value="PLP-binding_barrel"/>
</dbReference>
<organism evidence="4 5">
    <name type="scientific">Alkalimonas mucilaginosa</name>
    <dbReference type="NCBI Taxonomy" id="3057676"/>
    <lineage>
        <taxon>Bacteria</taxon>
        <taxon>Pseudomonadati</taxon>
        <taxon>Pseudomonadota</taxon>
        <taxon>Gammaproteobacteria</taxon>
        <taxon>Alkalimonas</taxon>
    </lineage>
</organism>
<gene>
    <name evidence="4" type="ORF">QWF21_04710</name>
</gene>
<evidence type="ECO:0000256" key="1">
    <source>
        <dbReference type="ARBA" id="ARBA00005323"/>
    </source>
</evidence>
<dbReference type="SUPFAM" id="SSF51419">
    <property type="entry name" value="PLP-binding barrel"/>
    <property type="match status" value="1"/>
</dbReference>
<keyword evidence="5" id="KW-1185">Reference proteome</keyword>
<dbReference type="Gene3D" id="2.40.37.20">
    <property type="entry name" value="D-serine dehydratase-like domain"/>
    <property type="match status" value="1"/>
</dbReference>
<dbReference type="InterPro" id="IPR001608">
    <property type="entry name" value="Ala_racemase_N"/>
</dbReference>
<keyword evidence="2" id="KW-0456">Lyase</keyword>
<dbReference type="RefSeq" id="WP_330086894.1">
    <property type="nucleotide sequence ID" value="NZ_JAUGZK010000003.1"/>
</dbReference>
<name>A0ABU7JDV2_9GAMM</name>
<comment type="caution">
    <text evidence="4">The sequence shown here is derived from an EMBL/GenBank/DDBJ whole genome shotgun (WGS) entry which is preliminary data.</text>
</comment>
<accession>A0ABU7JDV2</accession>
<dbReference type="Gene3D" id="3.20.20.10">
    <property type="entry name" value="Alanine racemase"/>
    <property type="match status" value="1"/>
</dbReference>
<reference evidence="4 5" key="1">
    <citation type="submission" date="2023-06" db="EMBL/GenBank/DDBJ databases">
        <title>Alkalimonas sp., MEB004 an alkaliphilic bacterium isolated from Lonar Lake, India.</title>
        <authorList>
            <person name="Joshi A."/>
            <person name="Thite S."/>
        </authorList>
    </citation>
    <scope>NUCLEOTIDE SEQUENCE [LARGE SCALE GENOMIC DNA]</scope>
    <source>
        <strain evidence="4 5">MEB004</strain>
    </source>
</reference>
<dbReference type="EMBL" id="JAUGZK010000003">
    <property type="protein sequence ID" value="MEE2023538.1"/>
    <property type="molecule type" value="Genomic_DNA"/>
</dbReference>
<sequence length="398" mass="43858">MKHKADFARTASKPVSLLAEQLHLPAAIIRQSALHNNIRWMQQFADAANVALAPHGKTTMTESIFKQQLAAGAWGLTVATAYQARVAARAGAKRIIIANQLVGKANMEVVAELLAQGTELYCCVDNADNAASLAGFFNSKQLNLPCLVELGTPAGRCGLREIEQCLSLANCIHQLQGLHLAGVEFYEGVAKDEASVRLWIQQARQLCLQLLQSNIETKTALLTGAGSVWYDVVADELINVQAETGIQVVLRPGCYVSHDHQLYAAAQQQVQQRSKLARQVPGDLQPALEVAAYIQSLPEPGLAVLGLGKRDIAFDAGMPQVLKIYRDGRQLPYDLSQCESKKIMDQHTYWYYPAELQLKVGDLALLGSSHPCLTFDKWRTIWLVDDEYQLLEAMDTYF</sequence>
<dbReference type="Proteomes" id="UP001339167">
    <property type="component" value="Unassembled WGS sequence"/>
</dbReference>
<proteinExistence type="inferred from homology"/>
<dbReference type="EC" id="5.1.1.1" evidence="4"/>
<dbReference type="InterPro" id="IPR051466">
    <property type="entry name" value="D-amino_acid_metab_enzyme"/>
</dbReference>
<dbReference type="PANTHER" id="PTHR28004">
    <property type="entry name" value="ZGC:162816-RELATED"/>
    <property type="match status" value="1"/>
</dbReference>
<dbReference type="Pfam" id="PF14031">
    <property type="entry name" value="D-ser_dehydrat"/>
    <property type="match status" value="1"/>
</dbReference>
<protein>
    <submittedName>
        <fullName evidence="4">Alanine racemase</fullName>
        <ecNumber evidence="4">5.1.1.1</ecNumber>
    </submittedName>
</protein>
<dbReference type="SMART" id="SM01119">
    <property type="entry name" value="D-ser_dehydrat"/>
    <property type="match status" value="1"/>
</dbReference>
<evidence type="ECO:0000256" key="2">
    <source>
        <dbReference type="ARBA" id="ARBA00023239"/>
    </source>
</evidence>
<dbReference type="InterPro" id="IPR026956">
    <property type="entry name" value="D-ser_dehydrat-like_dom"/>
</dbReference>
<comment type="similarity">
    <text evidence="1">Belongs to the DSD1 family.</text>
</comment>